<reference evidence="1" key="1">
    <citation type="journal article" date="2021" name="PeerJ">
        <title>Extensive microbial diversity within the chicken gut microbiome revealed by metagenomics and culture.</title>
        <authorList>
            <person name="Gilroy R."/>
            <person name="Ravi A."/>
            <person name="Getino M."/>
            <person name="Pursley I."/>
            <person name="Horton D.L."/>
            <person name="Alikhan N.F."/>
            <person name="Baker D."/>
            <person name="Gharbi K."/>
            <person name="Hall N."/>
            <person name="Watson M."/>
            <person name="Adriaenssens E.M."/>
            <person name="Foster-Nyarko E."/>
            <person name="Jarju S."/>
            <person name="Secka A."/>
            <person name="Antonio M."/>
            <person name="Oren A."/>
            <person name="Chaudhuri R.R."/>
            <person name="La Ragione R."/>
            <person name="Hildebrand F."/>
            <person name="Pallen M.J."/>
        </authorList>
    </citation>
    <scope>NUCLEOTIDE SEQUENCE</scope>
    <source>
        <strain evidence="1">ChiBcec1-1093</strain>
    </source>
</reference>
<reference evidence="1" key="2">
    <citation type="submission" date="2021-04" db="EMBL/GenBank/DDBJ databases">
        <authorList>
            <person name="Gilroy R."/>
        </authorList>
    </citation>
    <scope>NUCLEOTIDE SEQUENCE</scope>
    <source>
        <strain evidence="1">ChiBcec1-1093</strain>
    </source>
</reference>
<feature type="non-terminal residue" evidence="1">
    <location>
        <position position="133"/>
    </location>
</feature>
<protein>
    <submittedName>
        <fullName evidence="1">AAA family ATPase</fullName>
    </submittedName>
</protein>
<gene>
    <name evidence="1" type="ORF">IAA17_02265</name>
</gene>
<evidence type="ECO:0000313" key="2">
    <source>
        <dbReference type="Proteomes" id="UP000824101"/>
    </source>
</evidence>
<organism evidence="1 2">
    <name type="scientific">Candidatus Lachnoclostridium stercorigallinarum</name>
    <dbReference type="NCBI Taxonomy" id="2838634"/>
    <lineage>
        <taxon>Bacteria</taxon>
        <taxon>Bacillati</taxon>
        <taxon>Bacillota</taxon>
        <taxon>Clostridia</taxon>
        <taxon>Lachnospirales</taxon>
        <taxon>Lachnospiraceae</taxon>
    </lineage>
</organism>
<comment type="caution">
    <text evidence="1">The sequence shown here is derived from an EMBL/GenBank/DDBJ whole genome shotgun (WGS) entry which is preliminary data.</text>
</comment>
<dbReference type="Proteomes" id="UP000824101">
    <property type="component" value="Unassembled WGS sequence"/>
</dbReference>
<sequence length="133" mass="15827">MLDFWNQNLSRWTDGAVAEFPSYADLREKYKKGEYILAYYGDTRKIQVQISRDIEKVDLKTMYSIKEHPGQQLVKYLVNLKTTEAFARTGGNLQRAEEIQEWFSRFEKVLRTIYEDDTLTLNFDIETFQFTIC</sequence>
<dbReference type="AlphaFoldDB" id="A0A9D2GG95"/>
<accession>A0A9D2GG95</accession>
<name>A0A9D2GG95_9FIRM</name>
<evidence type="ECO:0000313" key="1">
    <source>
        <dbReference type="EMBL" id="HIZ78603.1"/>
    </source>
</evidence>
<dbReference type="EMBL" id="DXBC01000039">
    <property type="protein sequence ID" value="HIZ78603.1"/>
    <property type="molecule type" value="Genomic_DNA"/>
</dbReference>
<proteinExistence type="predicted"/>